<dbReference type="SUPFAM" id="SSF52266">
    <property type="entry name" value="SGNH hydrolase"/>
    <property type="match status" value="1"/>
</dbReference>
<name>A0A7W5H0Y7_9PORP</name>
<dbReference type="GO" id="GO:0001681">
    <property type="term" value="F:sialate O-acetylesterase activity"/>
    <property type="evidence" value="ECO:0007669"/>
    <property type="project" value="UniProtKB-EC"/>
</dbReference>
<dbReference type="PANTHER" id="PTHR22901">
    <property type="entry name" value="SIALATE O-ACETYLESTERASE"/>
    <property type="match status" value="1"/>
</dbReference>
<dbReference type="Proteomes" id="UP000544222">
    <property type="component" value="Unassembled WGS sequence"/>
</dbReference>
<accession>A0A7W5H0Y7</accession>
<protein>
    <submittedName>
        <fullName evidence="3">Sialate O-acetylesterase</fullName>
        <ecNumber evidence="3">3.1.1.53</ecNumber>
    </submittedName>
</protein>
<evidence type="ECO:0000259" key="2">
    <source>
        <dbReference type="Pfam" id="PF03629"/>
    </source>
</evidence>
<gene>
    <name evidence="3" type="ORF">FHX64_001186</name>
</gene>
<dbReference type="PANTHER" id="PTHR22901:SF0">
    <property type="entry name" value="SIALATE O-ACETYLESTERASE"/>
    <property type="match status" value="1"/>
</dbReference>
<evidence type="ECO:0000256" key="1">
    <source>
        <dbReference type="ARBA" id="ARBA00022801"/>
    </source>
</evidence>
<dbReference type="GO" id="GO:0005975">
    <property type="term" value="P:carbohydrate metabolic process"/>
    <property type="evidence" value="ECO:0007669"/>
    <property type="project" value="TreeGrafter"/>
</dbReference>
<dbReference type="InterPro" id="IPR036514">
    <property type="entry name" value="SGNH_hydro_sf"/>
</dbReference>
<feature type="domain" description="Sialate O-acetylesterase" evidence="2">
    <location>
        <begin position="107"/>
        <end position="359"/>
    </location>
</feature>
<dbReference type="EMBL" id="JACHYB010000001">
    <property type="protein sequence ID" value="MBB3187023.1"/>
    <property type="molecule type" value="Genomic_DNA"/>
</dbReference>
<keyword evidence="1 3" id="KW-0378">Hydrolase</keyword>
<sequence length="487" mass="55236">MKVIYLWMLAISLFLSTNVLHAEIVLPKIIGNNMVLQCNKTVPIWGTASPSEKITVIFNNQHKQTIADKTGHWMVKLSPMKASFNPSKMIIKGNNDFVQLNNILIGEVWICSGQSNMEYSMRRSCKIQDKAKGKHPTENDILTANNSYIRIFLVRRKYMAPDPNHQGWDSAMGRSLRPFSAVGYFFAKNLYEKLHVPIGMISSAVPGSRIEPWIEASKLNISPKLKNGEKLDPLSEDKGNPGEFYTTMIQPLIPFSIRGFLWYQGESNCFLNESIRYAYKVQTLITSWRHDWKDSKLPFYFVQIAPYIYSAGDDGRGRTVETLPKLWEAQALDLKVPHTGMVTITDLVDHITNLHPNYKWEVGRRLCLVALNKTYGFKNITCSGPTFKSLKIINNTIDLSFNNVDGGLMSRDGKSLTWFSIAGANKKFVPAFATIKGNQVIVSSPQVKYPYFVRFGWNEAAQSNFINKAGLPAVPFRSDNPWIKLFK</sequence>
<keyword evidence="4" id="KW-1185">Reference proteome</keyword>
<dbReference type="Gene3D" id="3.40.50.1110">
    <property type="entry name" value="SGNH hydrolase"/>
    <property type="match status" value="1"/>
</dbReference>
<comment type="caution">
    <text evidence="3">The sequence shown here is derived from an EMBL/GenBank/DDBJ whole genome shotgun (WGS) entry which is preliminary data.</text>
</comment>
<proteinExistence type="predicted"/>
<evidence type="ECO:0000313" key="4">
    <source>
        <dbReference type="Proteomes" id="UP000544222"/>
    </source>
</evidence>
<dbReference type="InterPro" id="IPR039329">
    <property type="entry name" value="SIAE"/>
</dbReference>
<organism evidence="3 4">
    <name type="scientific">Microbacter margulisiae</name>
    <dbReference type="NCBI Taxonomy" id="1350067"/>
    <lineage>
        <taxon>Bacteria</taxon>
        <taxon>Pseudomonadati</taxon>
        <taxon>Bacteroidota</taxon>
        <taxon>Bacteroidia</taxon>
        <taxon>Bacteroidales</taxon>
        <taxon>Porphyromonadaceae</taxon>
        <taxon>Microbacter</taxon>
    </lineage>
</organism>
<dbReference type="AlphaFoldDB" id="A0A7W5H0Y7"/>
<dbReference type="EC" id="3.1.1.53" evidence="3"/>
<evidence type="ECO:0000313" key="3">
    <source>
        <dbReference type="EMBL" id="MBB3187023.1"/>
    </source>
</evidence>
<dbReference type="RefSeq" id="WP_183412838.1">
    <property type="nucleotide sequence ID" value="NZ_JACHYB010000001.1"/>
</dbReference>
<dbReference type="Pfam" id="PF03629">
    <property type="entry name" value="SASA"/>
    <property type="match status" value="1"/>
</dbReference>
<dbReference type="InterPro" id="IPR005181">
    <property type="entry name" value="SASA"/>
</dbReference>
<reference evidence="3 4" key="1">
    <citation type="submission" date="2020-08" db="EMBL/GenBank/DDBJ databases">
        <title>Genomic Encyclopedia of Type Strains, Phase IV (KMG-IV): sequencing the most valuable type-strain genomes for metagenomic binning, comparative biology and taxonomic classification.</title>
        <authorList>
            <person name="Goeker M."/>
        </authorList>
    </citation>
    <scope>NUCLEOTIDE SEQUENCE [LARGE SCALE GENOMIC DNA]</scope>
    <source>
        <strain evidence="3 4">DSM 27471</strain>
    </source>
</reference>